<feature type="compositionally biased region" description="Pro residues" evidence="2">
    <location>
        <begin position="98"/>
        <end position="115"/>
    </location>
</feature>
<dbReference type="Pfam" id="PF02179">
    <property type="entry name" value="BAG"/>
    <property type="match status" value="1"/>
</dbReference>
<dbReference type="InterPro" id="IPR003103">
    <property type="entry name" value="BAG_domain"/>
</dbReference>
<dbReference type="GO" id="GO:0051087">
    <property type="term" value="F:protein-folding chaperone binding"/>
    <property type="evidence" value="ECO:0007669"/>
    <property type="project" value="InterPro"/>
</dbReference>
<evidence type="ECO:0000313" key="5">
    <source>
        <dbReference type="Proteomes" id="UP001418222"/>
    </source>
</evidence>
<organism evidence="4 5">
    <name type="scientific">Platanthera zijinensis</name>
    <dbReference type="NCBI Taxonomy" id="2320716"/>
    <lineage>
        <taxon>Eukaryota</taxon>
        <taxon>Viridiplantae</taxon>
        <taxon>Streptophyta</taxon>
        <taxon>Embryophyta</taxon>
        <taxon>Tracheophyta</taxon>
        <taxon>Spermatophyta</taxon>
        <taxon>Magnoliopsida</taxon>
        <taxon>Liliopsida</taxon>
        <taxon>Asparagales</taxon>
        <taxon>Orchidaceae</taxon>
        <taxon>Orchidoideae</taxon>
        <taxon>Orchideae</taxon>
        <taxon>Orchidinae</taxon>
        <taxon>Platanthera</taxon>
    </lineage>
</organism>
<dbReference type="InterPro" id="IPR040400">
    <property type="entry name" value="BAG5/6/7/8"/>
</dbReference>
<dbReference type="PANTHER" id="PTHR33322:SF18">
    <property type="entry name" value="BAG FAMILY MOLECULAR CHAPERONE REGULATOR 8, CHLOROPLASTIC"/>
    <property type="match status" value="1"/>
</dbReference>
<protein>
    <recommendedName>
        <fullName evidence="3">BAG domain-containing protein</fullName>
    </recommendedName>
</protein>
<dbReference type="SUPFAM" id="SSF63491">
    <property type="entry name" value="BAG domain"/>
    <property type="match status" value="1"/>
</dbReference>
<dbReference type="GO" id="GO:0006457">
    <property type="term" value="P:protein folding"/>
    <property type="evidence" value="ECO:0007669"/>
    <property type="project" value="TreeGrafter"/>
</dbReference>
<accession>A0AAP0FW14</accession>
<evidence type="ECO:0000256" key="2">
    <source>
        <dbReference type="SAM" id="MobiDB-lite"/>
    </source>
</evidence>
<evidence type="ECO:0000259" key="3">
    <source>
        <dbReference type="Pfam" id="PF02179"/>
    </source>
</evidence>
<keyword evidence="1" id="KW-0143">Chaperone</keyword>
<dbReference type="GO" id="GO:0009506">
    <property type="term" value="C:plasmodesma"/>
    <property type="evidence" value="ECO:0007669"/>
    <property type="project" value="TreeGrafter"/>
</dbReference>
<dbReference type="PANTHER" id="PTHR33322">
    <property type="entry name" value="BAG DOMAIN CONTAINING PROTEIN, EXPRESSED"/>
    <property type="match status" value="1"/>
</dbReference>
<gene>
    <name evidence="4" type="ORF">KSP39_PZI021346</name>
</gene>
<comment type="caution">
    <text evidence="4">The sequence shown here is derived from an EMBL/GenBank/DDBJ whole genome shotgun (WGS) entry which is preliminary data.</text>
</comment>
<evidence type="ECO:0000313" key="4">
    <source>
        <dbReference type="EMBL" id="KAK8918527.1"/>
    </source>
</evidence>
<feature type="region of interest" description="Disordered" evidence="2">
    <location>
        <begin position="91"/>
        <end position="121"/>
    </location>
</feature>
<sequence length="335" mass="37042">MPSDHHYHHHSHRPSNNPSCCSSCCRCCNCSSSSPLPPSLSGDQLLQYLATDLLKIQSLLKPQQIRSQTHHDTQSLLHALLRRVTAVESSLAQLSSHSPPPSSSRRPLSPPPPSTSHPIPSLREVAARTIQARFRRFLVRRSQTLGYLKRLASIKSNVASLRSSISGDSGAEPEALSRKTMDLLLQLDSIQSSDPMIRDGKRAISRELTGILDFLEKVLVRQRRLSLRAMEIREGAAPPLPRPRSAKKVSFREHGGRIDEEEKDGVSRVLEEQVFAFGNGTYSHGQSDGFGLSAPLPLQMEPRLDIMLIACGTIQVNMCCCADCLLFVLVQLFDS</sequence>
<dbReference type="Proteomes" id="UP001418222">
    <property type="component" value="Unassembled WGS sequence"/>
</dbReference>
<name>A0AAP0FW14_9ASPA</name>
<evidence type="ECO:0000256" key="1">
    <source>
        <dbReference type="ARBA" id="ARBA00023186"/>
    </source>
</evidence>
<keyword evidence="5" id="KW-1185">Reference proteome</keyword>
<dbReference type="EMBL" id="JBBWWQ010000019">
    <property type="protein sequence ID" value="KAK8918527.1"/>
    <property type="molecule type" value="Genomic_DNA"/>
</dbReference>
<dbReference type="AlphaFoldDB" id="A0AAP0FW14"/>
<reference evidence="4 5" key="1">
    <citation type="journal article" date="2022" name="Nat. Plants">
        <title>Genomes of leafy and leafless Platanthera orchids illuminate the evolution of mycoheterotrophy.</title>
        <authorList>
            <person name="Li M.H."/>
            <person name="Liu K.W."/>
            <person name="Li Z."/>
            <person name="Lu H.C."/>
            <person name="Ye Q.L."/>
            <person name="Zhang D."/>
            <person name="Wang J.Y."/>
            <person name="Li Y.F."/>
            <person name="Zhong Z.M."/>
            <person name="Liu X."/>
            <person name="Yu X."/>
            <person name="Liu D.K."/>
            <person name="Tu X.D."/>
            <person name="Liu B."/>
            <person name="Hao Y."/>
            <person name="Liao X.Y."/>
            <person name="Jiang Y.T."/>
            <person name="Sun W.H."/>
            <person name="Chen J."/>
            <person name="Chen Y.Q."/>
            <person name="Ai Y."/>
            <person name="Zhai J.W."/>
            <person name="Wu S.S."/>
            <person name="Zhou Z."/>
            <person name="Hsiao Y.Y."/>
            <person name="Wu W.L."/>
            <person name="Chen Y.Y."/>
            <person name="Lin Y.F."/>
            <person name="Hsu J.L."/>
            <person name="Li C.Y."/>
            <person name="Wang Z.W."/>
            <person name="Zhao X."/>
            <person name="Zhong W.Y."/>
            <person name="Ma X.K."/>
            <person name="Ma L."/>
            <person name="Huang J."/>
            <person name="Chen G.Z."/>
            <person name="Huang M.Z."/>
            <person name="Huang L."/>
            <person name="Peng D.H."/>
            <person name="Luo Y.B."/>
            <person name="Zou S.Q."/>
            <person name="Chen S.P."/>
            <person name="Lan S."/>
            <person name="Tsai W.C."/>
            <person name="Van de Peer Y."/>
            <person name="Liu Z.J."/>
        </authorList>
    </citation>
    <scope>NUCLEOTIDE SEQUENCE [LARGE SCALE GENOMIC DNA]</scope>
    <source>
        <strain evidence="4">Lor287</strain>
    </source>
</reference>
<feature type="domain" description="BAG" evidence="3">
    <location>
        <begin position="153"/>
        <end position="217"/>
    </location>
</feature>
<proteinExistence type="predicted"/>